<evidence type="ECO:0000313" key="2">
    <source>
        <dbReference type="Proteomes" id="UP000830768"/>
    </source>
</evidence>
<gene>
    <name evidence="1" type="ORF">LCI18_006879</name>
</gene>
<dbReference type="Proteomes" id="UP000830768">
    <property type="component" value="Chromosome 5"/>
</dbReference>
<accession>A0ACD3Z3V2</accession>
<evidence type="ECO:0000313" key="1">
    <source>
        <dbReference type="EMBL" id="UPK95944.1"/>
    </source>
</evidence>
<proteinExistence type="predicted"/>
<organism evidence="1 2">
    <name type="scientific">Fusarium solani subsp. cucurbitae</name>
    <name type="common">Neocosmosporum cucurbitae</name>
    <dbReference type="NCBI Taxonomy" id="2747967"/>
    <lineage>
        <taxon>Eukaryota</taxon>
        <taxon>Fungi</taxon>
        <taxon>Dikarya</taxon>
        <taxon>Ascomycota</taxon>
        <taxon>Pezizomycotina</taxon>
        <taxon>Sordariomycetes</taxon>
        <taxon>Hypocreomycetidae</taxon>
        <taxon>Hypocreales</taxon>
        <taxon>Nectriaceae</taxon>
        <taxon>Fusarium</taxon>
        <taxon>Fusarium solani species complex</taxon>
    </lineage>
</organism>
<keyword evidence="2" id="KW-1185">Reference proteome</keyword>
<reference evidence="1" key="1">
    <citation type="submission" date="2021-11" db="EMBL/GenBank/DDBJ databases">
        <title>Fusarium solani-melongenae Genome sequencing and assembly.</title>
        <authorList>
            <person name="Xie S."/>
            <person name="Huang L."/>
            <person name="Zhang X."/>
        </authorList>
    </citation>
    <scope>NUCLEOTIDE SEQUENCE</scope>
    <source>
        <strain evidence="1">CRI 24-3</strain>
    </source>
</reference>
<name>A0ACD3Z3V2_FUSSC</name>
<sequence length="924" mass="101362">MPDPDPEPPQLQRFRELKNLVFQYEEAFKRLQPPDATFEKRSGEIEARLKEAWAQLSTANPEDQPKCQEKIAELIESRTEIKLGHKRQKELYEVRLRRLYSGLRDRVSKVMVERPEETPTTAMSKDGDPVIRKPLNKIFLSSQPSLSSPAKPSSSSHTPPTASRKRRDPSSSLLTPEQKRLKLEKTPRKDPRGSHADQQDYQGITDPEPGQVYLAFWESSKQWVPVLLLPMTDLEQVGVSGSLDSLGLAEILPICYDQDTLTGERTWRDGYKNGQALVTEREFPAMYFEGRVFPDKSPVGWVAAKDLRKFDVATGTSHLVPQIQMVRKFLEERAPEASCNGAEKETSCEKDISSCGTFASFVNQDEQPGQVSPTPETAQASEASTNGRQPASGPTPESQPAPHTPASGEKPRPDTTTEAAPKERLTGDAQSKSMEAQSVPRQSTPLRPCHLVMADLTPSTNDPTSVSESELSPQDTITVMELGQTSTDNAQPAPEAVMALEEQASAGSSPGRTFKAEPYLNIPRNINIQRDIEITSIMSTKPEEEEDGDGETVVPEFTNATLGFDDFLGPAKHPGAVGEGRAEEGRPPHHDESQSDAQAQSLPGQASFDSLKAYEQAQKTPQSCRPTGSTPQTASDRAADPDQPRQDGAWRESESWPLPTSMRRSTVVRDTTGRNMHALLVSHGLFDLARHYENPSLDPLGDSPICASPKDNTPRPPGAELQPVAETPSVGRDRGSIHIRPDTHDPSISRSSSPSIHFTPLAFSVLPPSTTVAPSGTATSLPPTFARTSAPSSEAHHDDSTNLSNSDQHLSNYGIKRVPAPTGAQAAKIPRLQTTASQGQSTPQRIMRGTNWHPSFPPGLITYLEDVLRRNGAPVIGMDSLMNSHGKYICLLCKPAERKAYVRTDNFASHIIRHWETHEGNRPS</sequence>
<dbReference type="EMBL" id="CP090034">
    <property type="protein sequence ID" value="UPK95944.1"/>
    <property type="molecule type" value="Genomic_DNA"/>
</dbReference>
<protein>
    <submittedName>
        <fullName evidence="1">Uncharacterized protein</fullName>
    </submittedName>
</protein>